<name>A0AAV9BGR8_ACOGR</name>
<feature type="region of interest" description="Disordered" evidence="1">
    <location>
        <begin position="274"/>
        <end position="305"/>
    </location>
</feature>
<feature type="transmembrane region" description="Helical" evidence="2">
    <location>
        <begin position="415"/>
        <end position="436"/>
    </location>
</feature>
<comment type="caution">
    <text evidence="3">The sequence shown here is derived from an EMBL/GenBank/DDBJ whole genome shotgun (WGS) entry which is preliminary data.</text>
</comment>
<dbReference type="PANTHER" id="PTHR33868:SF2">
    <property type="entry name" value="EXPRESSED PROTEIN"/>
    <property type="match status" value="1"/>
</dbReference>
<dbReference type="AlphaFoldDB" id="A0AAV9BGR8"/>
<feature type="compositionally biased region" description="Low complexity" evidence="1">
    <location>
        <begin position="34"/>
        <end position="52"/>
    </location>
</feature>
<keyword evidence="2" id="KW-1133">Transmembrane helix</keyword>
<keyword evidence="2" id="KW-0472">Membrane</keyword>
<gene>
    <name evidence="3" type="ORF">QJS04_geneDACA022489</name>
</gene>
<protein>
    <submittedName>
        <fullName evidence="3">Uncharacterized protein</fullName>
    </submittedName>
</protein>
<reference evidence="3" key="2">
    <citation type="submission" date="2023-06" db="EMBL/GenBank/DDBJ databases">
        <authorList>
            <person name="Ma L."/>
            <person name="Liu K.-W."/>
            <person name="Li Z."/>
            <person name="Hsiao Y.-Y."/>
            <person name="Qi Y."/>
            <person name="Fu T."/>
            <person name="Tang G."/>
            <person name="Zhang D."/>
            <person name="Sun W.-H."/>
            <person name="Liu D.-K."/>
            <person name="Li Y."/>
            <person name="Chen G.-Z."/>
            <person name="Liu X.-D."/>
            <person name="Liao X.-Y."/>
            <person name="Jiang Y.-T."/>
            <person name="Yu X."/>
            <person name="Hao Y."/>
            <person name="Huang J."/>
            <person name="Zhao X.-W."/>
            <person name="Ke S."/>
            <person name="Chen Y.-Y."/>
            <person name="Wu W.-L."/>
            <person name="Hsu J.-L."/>
            <person name="Lin Y.-F."/>
            <person name="Huang M.-D."/>
            <person name="Li C.-Y."/>
            <person name="Huang L."/>
            <person name="Wang Z.-W."/>
            <person name="Zhao X."/>
            <person name="Zhong W.-Y."/>
            <person name="Peng D.-H."/>
            <person name="Ahmad S."/>
            <person name="Lan S."/>
            <person name="Zhang J.-S."/>
            <person name="Tsai W.-C."/>
            <person name="Van De Peer Y."/>
            <person name="Liu Z.-J."/>
        </authorList>
    </citation>
    <scope>NUCLEOTIDE SEQUENCE</scope>
    <source>
        <strain evidence="3">SCP</strain>
        <tissue evidence="3">Leaves</tissue>
    </source>
</reference>
<dbReference type="PANTHER" id="PTHR33868">
    <property type="entry name" value="EXPRESSED PROTEIN"/>
    <property type="match status" value="1"/>
</dbReference>
<evidence type="ECO:0000256" key="1">
    <source>
        <dbReference type="SAM" id="MobiDB-lite"/>
    </source>
</evidence>
<dbReference type="Proteomes" id="UP001179952">
    <property type="component" value="Unassembled WGS sequence"/>
</dbReference>
<evidence type="ECO:0000256" key="2">
    <source>
        <dbReference type="SAM" id="Phobius"/>
    </source>
</evidence>
<organism evidence="3 4">
    <name type="scientific">Acorus gramineus</name>
    <name type="common">Dwarf sweet flag</name>
    <dbReference type="NCBI Taxonomy" id="55184"/>
    <lineage>
        <taxon>Eukaryota</taxon>
        <taxon>Viridiplantae</taxon>
        <taxon>Streptophyta</taxon>
        <taxon>Embryophyta</taxon>
        <taxon>Tracheophyta</taxon>
        <taxon>Spermatophyta</taxon>
        <taxon>Magnoliopsida</taxon>
        <taxon>Liliopsida</taxon>
        <taxon>Acoraceae</taxon>
        <taxon>Acorus</taxon>
    </lineage>
</organism>
<keyword evidence="2" id="KW-0812">Transmembrane</keyword>
<evidence type="ECO:0000313" key="3">
    <source>
        <dbReference type="EMBL" id="KAK1275675.1"/>
    </source>
</evidence>
<keyword evidence="4" id="KW-1185">Reference proteome</keyword>
<feature type="region of interest" description="Disordered" evidence="1">
    <location>
        <begin position="29"/>
        <end position="56"/>
    </location>
</feature>
<accession>A0AAV9BGR8</accession>
<reference evidence="3" key="1">
    <citation type="journal article" date="2023" name="Nat. Commun.">
        <title>Diploid and tetraploid genomes of Acorus and the evolution of monocots.</title>
        <authorList>
            <person name="Ma L."/>
            <person name="Liu K.W."/>
            <person name="Li Z."/>
            <person name="Hsiao Y.Y."/>
            <person name="Qi Y."/>
            <person name="Fu T."/>
            <person name="Tang G.D."/>
            <person name="Zhang D."/>
            <person name="Sun W.H."/>
            <person name="Liu D.K."/>
            <person name="Li Y."/>
            <person name="Chen G.Z."/>
            <person name="Liu X.D."/>
            <person name="Liao X.Y."/>
            <person name="Jiang Y.T."/>
            <person name="Yu X."/>
            <person name="Hao Y."/>
            <person name="Huang J."/>
            <person name="Zhao X.W."/>
            <person name="Ke S."/>
            <person name="Chen Y.Y."/>
            <person name="Wu W.L."/>
            <person name="Hsu J.L."/>
            <person name="Lin Y.F."/>
            <person name="Huang M.D."/>
            <person name="Li C.Y."/>
            <person name="Huang L."/>
            <person name="Wang Z.W."/>
            <person name="Zhao X."/>
            <person name="Zhong W.Y."/>
            <person name="Peng D.H."/>
            <person name="Ahmad S."/>
            <person name="Lan S."/>
            <person name="Zhang J.S."/>
            <person name="Tsai W.C."/>
            <person name="Van de Peer Y."/>
            <person name="Liu Z.J."/>
        </authorList>
    </citation>
    <scope>NUCLEOTIDE SEQUENCE</scope>
    <source>
        <strain evidence="3">SCP</strain>
    </source>
</reference>
<sequence>MAAAEARAAWQRTANRCFVQEDAKRAPKLAYCPSSSSSSSKQQSDSGSDGASNGMEHPLANVIPLNWIPTNSNLPPNTKWWLQLQPNFGHLQDFTCEQISASLEDELDSLKPVGAPHVDIDKNSCDSLKPPLHGYANFKKREIEVKSHDMKVINSDLPQPFKQKKDANDYLAEDELISKKQGMDCDFETPWAGCEKAEPWWRIVDKDELASLVTQKSLQHFENCDLPRPQTMRHIRKDPLTCVERLDGDGFLSSLDHKLHGGICNLFDSADHSSASGSLDGKQRPPIEAGCPIYGSDNSSSNSNTRIPCTKSPIENKHHQKTDSNKAELLEALRHSQTRAREAEMAAQQAYDEKEHLVKLLFRQASHLFAYKQWVHLLQLEKLSLLQLRLREHQSFRHPKKKRSDGWPKCGFCKFAVALAVGCAGLILGWTMAWLLPTF</sequence>
<dbReference type="EMBL" id="JAUJYN010000003">
    <property type="protein sequence ID" value="KAK1275675.1"/>
    <property type="molecule type" value="Genomic_DNA"/>
</dbReference>
<feature type="compositionally biased region" description="Polar residues" evidence="1">
    <location>
        <begin position="296"/>
        <end position="305"/>
    </location>
</feature>
<proteinExistence type="predicted"/>
<evidence type="ECO:0000313" key="4">
    <source>
        <dbReference type="Proteomes" id="UP001179952"/>
    </source>
</evidence>